<gene>
    <name evidence="2" type="ORF">CMV_002307</name>
</gene>
<feature type="region of interest" description="Disordered" evidence="1">
    <location>
        <begin position="144"/>
        <end position="163"/>
    </location>
</feature>
<organism evidence="2 3">
    <name type="scientific">Castanea mollissima</name>
    <name type="common">Chinese chestnut</name>
    <dbReference type="NCBI Taxonomy" id="60419"/>
    <lineage>
        <taxon>Eukaryota</taxon>
        <taxon>Viridiplantae</taxon>
        <taxon>Streptophyta</taxon>
        <taxon>Embryophyta</taxon>
        <taxon>Tracheophyta</taxon>
        <taxon>Spermatophyta</taxon>
        <taxon>Magnoliopsida</taxon>
        <taxon>eudicotyledons</taxon>
        <taxon>Gunneridae</taxon>
        <taxon>Pentapetalae</taxon>
        <taxon>rosids</taxon>
        <taxon>fabids</taxon>
        <taxon>Fagales</taxon>
        <taxon>Fagaceae</taxon>
        <taxon>Castanea</taxon>
    </lineage>
</organism>
<reference evidence="2" key="1">
    <citation type="submission" date="2020-03" db="EMBL/GenBank/DDBJ databases">
        <title>Castanea mollissima Vanexum genome sequencing.</title>
        <authorList>
            <person name="Staton M."/>
        </authorList>
    </citation>
    <scope>NUCLEOTIDE SEQUENCE</scope>
    <source>
        <tissue evidence="2">Leaf</tissue>
    </source>
</reference>
<feature type="compositionally biased region" description="Basic and acidic residues" evidence="1">
    <location>
        <begin position="81"/>
        <end position="98"/>
    </location>
</feature>
<evidence type="ECO:0000256" key="1">
    <source>
        <dbReference type="SAM" id="MobiDB-lite"/>
    </source>
</evidence>
<evidence type="ECO:0000313" key="2">
    <source>
        <dbReference type="EMBL" id="KAF3974354.1"/>
    </source>
</evidence>
<name>A0A8J4W3S3_9ROSI</name>
<feature type="region of interest" description="Disordered" evidence="1">
    <location>
        <begin position="58"/>
        <end position="106"/>
    </location>
</feature>
<dbReference type="OrthoDB" id="10650045at2759"/>
<sequence>MKPVSPEKSLQERAFSVFKRSWDSEFDCYFMLDEINGLHLLLYGYDFYDNSTRYCGQKASSSLPQRRSEVGFGVSQANGSVERRGGSPDECRDAEGEGSKSGANQAWMEKAREAHQVRVKVKIEEREVHQEKIKVEIEMQRGADQAMTKTNANGNANVESGVT</sequence>
<keyword evidence="3" id="KW-1185">Reference proteome</keyword>
<proteinExistence type="predicted"/>
<comment type="caution">
    <text evidence="2">The sequence shown here is derived from an EMBL/GenBank/DDBJ whole genome shotgun (WGS) entry which is preliminary data.</text>
</comment>
<dbReference type="AlphaFoldDB" id="A0A8J4W3S3"/>
<protein>
    <submittedName>
        <fullName evidence="2">Uncharacterized protein</fullName>
    </submittedName>
</protein>
<evidence type="ECO:0000313" key="3">
    <source>
        <dbReference type="Proteomes" id="UP000737018"/>
    </source>
</evidence>
<accession>A0A8J4W3S3</accession>
<feature type="compositionally biased region" description="Polar residues" evidence="1">
    <location>
        <begin position="147"/>
        <end position="163"/>
    </location>
</feature>
<dbReference type="EMBL" id="JRKL02000164">
    <property type="protein sequence ID" value="KAF3974354.1"/>
    <property type="molecule type" value="Genomic_DNA"/>
</dbReference>
<dbReference type="Proteomes" id="UP000737018">
    <property type="component" value="Unassembled WGS sequence"/>
</dbReference>